<evidence type="ECO:0000313" key="2">
    <source>
        <dbReference type="EMBL" id="KFE97171.1"/>
    </source>
</evidence>
<dbReference type="Gene3D" id="3.40.30.10">
    <property type="entry name" value="Glutaredoxin"/>
    <property type="match status" value="1"/>
</dbReference>
<gene>
    <name evidence="2" type="ORF">IX38_21160</name>
</gene>
<dbReference type="RefSeq" id="WP_034707757.1">
    <property type="nucleotide sequence ID" value="NZ_JPRO01000028.1"/>
</dbReference>
<dbReference type="AlphaFoldDB" id="A0A085YYA8"/>
<dbReference type="Pfam" id="PF00578">
    <property type="entry name" value="AhpC-TSA"/>
    <property type="match status" value="1"/>
</dbReference>
<comment type="caution">
    <text evidence="2">The sequence shown here is derived from an EMBL/GenBank/DDBJ whole genome shotgun (WGS) entry which is preliminary data.</text>
</comment>
<dbReference type="InterPro" id="IPR000866">
    <property type="entry name" value="AhpC/TSA"/>
</dbReference>
<accession>A0A085YYA8</accession>
<sequence>MKKITFLLFASIPFFLNCNGQDKEERSKQFIAANKADIDFNIGSSPKYFSAKTVDGSKFSSEVNKGKYWIVFVYPIDHLKKSENYDMVAELNETYQRFGNKFPIIGIAEGFSEDERETQKLFKESKLRFKQIDNTEGVNKEIKLKENVVCTPAKILIGPDGKVILNGCGGKTKSLDDELERLIKQNKQ</sequence>
<dbReference type="eggNOG" id="ENOG5033H2A">
    <property type="taxonomic scope" value="Bacteria"/>
</dbReference>
<organism evidence="2 3">
    <name type="scientific">Chryseobacterium luteum</name>
    <dbReference type="NCBI Taxonomy" id="421531"/>
    <lineage>
        <taxon>Bacteria</taxon>
        <taxon>Pseudomonadati</taxon>
        <taxon>Bacteroidota</taxon>
        <taxon>Flavobacteriia</taxon>
        <taxon>Flavobacteriales</taxon>
        <taxon>Weeksellaceae</taxon>
        <taxon>Chryseobacterium group</taxon>
        <taxon>Chryseobacterium</taxon>
    </lineage>
</organism>
<evidence type="ECO:0000259" key="1">
    <source>
        <dbReference type="Pfam" id="PF00578"/>
    </source>
</evidence>
<dbReference type="OrthoDB" id="764461at2"/>
<feature type="domain" description="Alkyl hydroperoxide reductase subunit C/ Thiol specific antioxidant" evidence="1">
    <location>
        <begin position="47"/>
        <end position="163"/>
    </location>
</feature>
<proteinExistence type="predicted"/>
<dbReference type="STRING" id="421531.IX38_21160"/>
<dbReference type="GO" id="GO:0016491">
    <property type="term" value="F:oxidoreductase activity"/>
    <property type="evidence" value="ECO:0007669"/>
    <property type="project" value="InterPro"/>
</dbReference>
<dbReference type="Proteomes" id="UP000028703">
    <property type="component" value="Unassembled WGS sequence"/>
</dbReference>
<dbReference type="EMBL" id="JPRO01000028">
    <property type="protein sequence ID" value="KFE97171.1"/>
    <property type="molecule type" value="Genomic_DNA"/>
</dbReference>
<dbReference type="InterPro" id="IPR036249">
    <property type="entry name" value="Thioredoxin-like_sf"/>
</dbReference>
<protein>
    <recommendedName>
        <fullName evidence="1">Alkyl hydroperoxide reductase subunit C/ Thiol specific antioxidant domain-containing protein</fullName>
    </recommendedName>
</protein>
<keyword evidence="3" id="KW-1185">Reference proteome</keyword>
<name>A0A085YYA8_9FLAO</name>
<reference evidence="2 3" key="1">
    <citation type="submission" date="2014-07" db="EMBL/GenBank/DDBJ databases">
        <title>Genome of Chryseobacterium luteum DSM 18605.</title>
        <authorList>
            <person name="Stropko S.J."/>
            <person name="Pipes S.E."/>
            <person name="Newman J.D."/>
        </authorList>
    </citation>
    <scope>NUCLEOTIDE SEQUENCE [LARGE SCALE GENOMIC DNA]</scope>
    <source>
        <strain evidence="2 3">DSM 18605</strain>
    </source>
</reference>
<evidence type="ECO:0000313" key="3">
    <source>
        <dbReference type="Proteomes" id="UP000028703"/>
    </source>
</evidence>
<dbReference type="SUPFAM" id="SSF52833">
    <property type="entry name" value="Thioredoxin-like"/>
    <property type="match status" value="1"/>
</dbReference>
<dbReference type="GO" id="GO:0016209">
    <property type="term" value="F:antioxidant activity"/>
    <property type="evidence" value="ECO:0007669"/>
    <property type="project" value="InterPro"/>
</dbReference>